<evidence type="ECO:0000313" key="3">
    <source>
        <dbReference type="Proteomes" id="UP000314294"/>
    </source>
</evidence>
<accession>A0A4Z2I1P0</accession>
<dbReference type="Proteomes" id="UP000314294">
    <property type="component" value="Unassembled WGS sequence"/>
</dbReference>
<dbReference type="EMBL" id="SRLO01000150">
    <property type="protein sequence ID" value="TNN71425.1"/>
    <property type="molecule type" value="Genomic_DNA"/>
</dbReference>
<evidence type="ECO:0000256" key="1">
    <source>
        <dbReference type="SAM" id="MobiDB-lite"/>
    </source>
</evidence>
<name>A0A4Z2I1P0_9TELE</name>
<protein>
    <submittedName>
        <fullName evidence="2">Uncharacterized protein</fullName>
    </submittedName>
</protein>
<comment type="caution">
    <text evidence="2">The sequence shown here is derived from an EMBL/GenBank/DDBJ whole genome shotgun (WGS) entry which is preliminary data.</text>
</comment>
<gene>
    <name evidence="2" type="ORF">EYF80_018374</name>
</gene>
<proteinExistence type="predicted"/>
<evidence type="ECO:0000313" key="2">
    <source>
        <dbReference type="EMBL" id="TNN71425.1"/>
    </source>
</evidence>
<dbReference type="AlphaFoldDB" id="A0A4Z2I1P0"/>
<sequence>MTLGLNRNQETCLHQHAEPTASLLTWELRWTTEVWLDTTRFGAPMTFELWPSETVVVTVTVTDVPGGTGLELPQSHLSTGLNLLARSPSKASRGQSLHWVSVASKCSSMLTTNLPTVSVVHVMPGKEQTGSMWQDMWMMRATRARRNIRWYRTDTARRACWGGGVGRRLSRRRPGAAKEVSATTGDAGAPPARLAALPMNGAFVKGGSEDT</sequence>
<feature type="region of interest" description="Disordered" evidence="1">
    <location>
        <begin position="170"/>
        <end position="193"/>
    </location>
</feature>
<reference evidence="2 3" key="1">
    <citation type="submission" date="2019-03" db="EMBL/GenBank/DDBJ databases">
        <title>First draft genome of Liparis tanakae, snailfish: a comprehensive survey of snailfish specific genes.</title>
        <authorList>
            <person name="Kim W."/>
            <person name="Song I."/>
            <person name="Jeong J.-H."/>
            <person name="Kim D."/>
            <person name="Kim S."/>
            <person name="Ryu S."/>
            <person name="Song J.Y."/>
            <person name="Lee S.K."/>
        </authorList>
    </citation>
    <scope>NUCLEOTIDE SEQUENCE [LARGE SCALE GENOMIC DNA]</scope>
    <source>
        <tissue evidence="2">Muscle</tissue>
    </source>
</reference>
<keyword evidence="3" id="KW-1185">Reference proteome</keyword>
<organism evidence="2 3">
    <name type="scientific">Liparis tanakae</name>
    <name type="common">Tanaka's snailfish</name>
    <dbReference type="NCBI Taxonomy" id="230148"/>
    <lineage>
        <taxon>Eukaryota</taxon>
        <taxon>Metazoa</taxon>
        <taxon>Chordata</taxon>
        <taxon>Craniata</taxon>
        <taxon>Vertebrata</taxon>
        <taxon>Euteleostomi</taxon>
        <taxon>Actinopterygii</taxon>
        <taxon>Neopterygii</taxon>
        <taxon>Teleostei</taxon>
        <taxon>Neoteleostei</taxon>
        <taxon>Acanthomorphata</taxon>
        <taxon>Eupercaria</taxon>
        <taxon>Perciformes</taxon>
        <taxon>Cottioidei</taxon>
        <taxon>Cottales</taxon>
        <taxon>Liparidae</taxon>
        <taxon>Liparis</taxon>
    </lineage>
</organism>